<dbReference type="RefSeq" id="WP_010856312.1">
    <property type="nucleotide sequence ID" value="NZ_AQHR01000107.1"/>
</dbReference>
<dbReference type="InterPro" id="IPR011053">
    <property type="entry name" value="Single_hybrid_motif"/>
</dbReference>
<gene>
    <name evidence="3" type="ORF">ADIS_4186</name>
</gene>
<dbReference type="AlphaFoldDB" id="R7ZN27"/>
<evidence type="ECO:0000259" key="2">
    <source>
        <dbReference type="PROSITE" id="PS50968"/>
    </source>
</evidence>
<name>R7ZN27_9BACT</name>
<dbReference type="STRING" id="1232681.ADIS_4186"/>
<dbReference type="Proteomes" id="UP000013909">
    <property type="component" value="Unassembled WGS sequence"/>
</dbReference>
<dbReference type="SUPFAM" id="SSF51230">
    <property type="entry name" value="Single hybrid motif"/>
    <property type="match status" value="1"/>
</dbReference>
<dbReference type="Pfam" id="PF00364">
    <property type="entry name" value="Biotin_lipoyl"/>
    <property type="match status" value="1"/>
</dbReference>
<comment type="caution">
    <text evidence="3">The sequence shown here is derived from an EMBL/GenBank/DDBJ whole genome shotgun (WGS) entry which is preliminary data.</text>
</comment>
<evidence type="ECO:0000313" key="4">
    <source>
        <dbReference type="Proteomes" id="UP000013909"/>
    </source>
</evidence>
<dbReference type="InterPro" id="IPR050709">
    <property type="entry name" value="Biotin_Carboxyl_Carrier/Decarb"/>
</dbReference>
<sequence>MYKVTLGKQTVSVESTGNQYTVEGSPLEWDIRRIKENHFHILYKNRSLNLEVIGWDEPQKILRVKLNGRMAELEIKDPRDLLLEKLGIRDTRSSLHSDIKAPMPGLILKIPVTIGQSVAKGDTLLVLEAMKMENVIKSPQDGTIKAITVSQGQSVEKNQLLVQF</sequence>
<evidence type="ECO:0000313" key="3">
    <source>
        <dbReference type="EMBL" id="EON75482.1"/>
    </source>
</evidence>
<feature type="domain" description="Lipoyl-binding" evidence="2">
    <location>
        <begin position="85"/>
        <end position="164"/>
    </location>
</feature>
<dbReference type="InterPro" id="IPR000089">
    <property type="entry name" value="Biotin_lipoyl"/>
</dbReference>
<dbReference type="FunFam" id="2.40.50.100:FF:000003">
    <property type="entry name" value="Acetyl-CoA carboxylase biotin carboxyl carrier protein"/>
    <property type="match status" value="1"/>
</dbReference>
<accession>R7ZN27</accession>
<keyword evidence="4" id="KW-1185">Reference proteome</keyword>
<dbReference type="PANTHER" id="PTHR45266">
    <property type="entry name" value="OXALOACETATE DECARBOXYLASE ALPHA CHAIN"/>
    <property type="match status" value="1"/>
</dbReference>
<dbReference type="CDD" id="cd06850">
    <property type="entry name" value="biotinyl_domain"/>
    <property type="match status" value="1"/>
</dbReference>
<keyword evidence="1" id="KW-0092">Biotin</keyword>
<protein>
    <submittedName>
        <fullName evidence="3">Biotin/lipoyl attachment protein</fullName>
    </submittedName>
</protein>
<dbReference type="PROSITE" id="PS00188">
    <property type="entry name" value="BIOTIN"/>
    <property type="match status" value="1"/>
</dbReference>
<organism evidence="3 4">
    <name type="scientific">Lunatimonas lonarensis</name>
    <dbReference type="NCBI Taxonomy" id="1232681"/>
    <lineage>
        <taxon>Bacteria</taxon>
        <taxon>Pseudomonadati</taxon>
        <taxon>Bacteroidota</taxon>
        <taxon>Cytophagia</taxon>
        <taxon>Cytophagales</taxon>
        <taxon>Cyclobacteriaceae</taxon>
    </lineage>
</organism>
<evidence type="ECO:0000256" key="1">
    <source>
        <dbReference type="ARBA" id="ARBA00023267"/>
    </source>
</evidence>
<reference evidence="3 4" key="1">
    <citation type="submission" date="2013-02" db="EMBL/GenBank/DDBJ databases">
        <title>A novel strain isolated from Lonar lake, Maharashtra, India.</title>
        <authorList>
            <person name="Singh A."/>
        </authorList>
    </citation>
    <scope>NUCLEOTIDE SEQUENCE [LARGE SCALE GENOMIC DNA]</scope>
    <source>
        <strain evidence="3 4">AK24</strain>
    </source>
</reference>
<proteinExistence type="predicted"/>
<dbReference type="InterPro" id="IPR001882">
    <property type="entry name" value="Biotin_BS"/>
</dbReference>
<dbReference type="PROSITE" id="PS50968">
    <property type="entry name" value="BIOTINYL_LIPOYL"/>
    <property type="match status" value="1"/>
</dbReference>
<dbReference type="EMBL" id="AQHR01000107">
    <property type="protein sequence ID" value="EON75482.1"/>
    <property type="molecule type" value="Genomic_DNA"/>
</dbReference>
<dbReference type="Gene3D" id="2.40.50.100">
    <property type="match status" value="1"/>
</dbReference>
<dbReference type="PANTHER" id="PTHR45266:SF3">
    <property type="entry name" value="OXALOACETATE DECARBOXYLASE ALPHA CHAIN"/>
    <property type="match status" value="1"/>
</dbReference>
<dbReference type="OrthoDB" id="9812676at2"/>